<dbReference type="SMART" id="SM00225">
    <property type="entry name" value="BTB"/>
    <property type="match status" value="1"/>
</dbReference>
<evidence type="ECO:0000256" key="4">
    <source>
        <dbReference type="SAM" id="Coils"/>
    </source>
</evidence>
<gene>
    <name evidence="8" type="primary">BnaA07g12490D</name>
    <name evidence="8" type="ORF">GSBRNA2T00081677001</name>
</gene>
<accession>A0A078I5Q2</accession>
<evidence type="ECO:0000256" key="5">
    <source>
        <dbReference type="SAM" id="MobiDB-lite"/>
    </source>
</evidence>
<dbReference type="PROSITE" id="PS51649">
    <property type="entry name" value="NPH3"/>
    <property type="match status" value="1"/>
</dbReference>
<feature type="domain" description="NPH3" evidence="7">
    <location>
        <begin position="201"/>
        <end position="478"/>
    </location>
</feature>
<proteinExistence type="inferred from homology"/>
<name>A0A078I5Q2_BRANA</name>
<dbReference type="OMA" id="ESCLMSY"/>
<evidence type="ECO:0000259" key="6">
    <source>
        <dbReference type="PROSITE" id="PS50097"/>
    </source>
</evidence>
<dbReference type="PANTHER" id="PTHR32370">
    <property type="entry name" value="OS12G0117600 PROTEIN"/>
    <property type="match status" value="1"/>
</dbReference>
<comment type="similarity">
    <text evidence="3">Belongs to the NPH3 family.</text>
</comment>
<feature type="region of interest" description="Disordered" evidence="5">
    <location>
        <begin position="490"/>
        <end position="510"/>
    </location>
</feature>
<dbReference type="Gene3D" id="3.30.710.10">
    <property type="entry name" value="Potassium Channel Kv1.1, Chain A"/>
    <property type="match status" value="1"/>
</dbReference>
<dbReference type="PROSITE" id="PS50097">
    <property type="entry name" value="BTB"/>
    <property type="match status" value="1"/>
</dbReference>
<evidence type="ECO:0000259" key="7">
    <source>
        <dbReference type="PROSITE" id="PS51649"/>
    </source>
</evidence>
<feature type="coiled-coil region" evidence="4">
    <location>
        <begin position="520"/>
        <end position="547"/>
    </location>
</feature>
<dbReference type="STRING" id="3708.A0A078I5Q2"/>
<dbReference type="Proteomes" id="UP000028999">
    <property type="component" value="Unassembled WGS sequence"/>
</dbReference>
<dbReference type="InterPro" id="IPR043454">
    <property type="entry name" value="NPH3/RPT2-like"/>
</dbReference>
<sequence>MASSEKSTSKGQAWFCTTGLPSDIEIEVDDMTFHLHKFPLMSKSRKLHRLITEQETRSFSSLNPQTSTALTVVVAEKEEENEQETEENSFPHIKLEDFPGSSESFEMVAKFCYGVKIDLSASSAVPLRCAAEHLEMTEEYSPDNLISKTERFLSHSVYKSLRESIKALQACESVSPLAESLGVTEQCVESIKQNRDNTNTELWFEDLAQLSLPIFRTVILSMRSEDLSSDVIESCLISYAKKHIPGILRSNRKPSSSSSTAASENEQREILETITSNLPLDKSSISATTRFLFGLLRTAIILNASETCRDLLERKIGSQLERASLDDLLVPSYSYLNETLYDVDLVERILSHFLDSLEERSSTALVEADGRSPSLMLVGKLIDGFLAEIASDANLKSEKFYNLAISLPDQARLYDDGLYRAVDVYLKAHPWVTEEEKEKICGVMDCQKLTLEACTHAAQNERLPLRTVVQVLFFEQLQLRHAIAGTLLAAQSPSPSQSTEPRPGEEEVDAGKWKKTVRENQVLRLDMDTMRTRVHRLERECSNMKKVIAKIDKVGSPATTVTDRPRSWSITKKFGCKFKTQVCDSQEATVVDHRSRRV</sequence>
<dbReference type="InterPro" id="IPR011333">
    <property type="entry name" value="SKP1/BTB/POZ_sf"/>
</dbReference>
<dbReference type="AlphaFoldDB" id="A0A078I5Q2"/>
<evidence type="ECO:0000256" key="3">
    <source>
        <dbReference type="PROSITE-ProRule" id="PRU00982"/>
    </source>
</evidence>
<protein>
    <submittedName>
        <fullName evidence="8">BnaA07g12490D protein</fullName>
    </submittedName>
</protein>
<dbReference type="UniPathway" id="UPA00143"/>
<reference evidence="8 9" key="1">
    <citation type="journal article" date="2014" name="Science">
        <title>Plant genetics. Early allopolyploid evolution in the post-Neolithic Brassica napus oilseed genome.</title>
        <authorList>
            <person name="Chalhoub B."/>
            <person name="Denoeud F."/>
            <person name="Liu S."/>
            <person name="Parkin I.A."/>
            <person name="Tang H."/>
            <person name="Wang X."/>
            <person name="Chiquet J."/>
            <person name="Belcram H."/>
            <person name="Tong C."/>
            <person name="Samans B."/>
            <person name="Correa M."/>
            <person name="Da Silva C."/>
            <person name="Just J."/>
            <person name="Falentin C."/>
            <person name="Koh C.S."/>
            <person name="Le Clainche I."/>
            <person name="Bernard M."/>
            <person name="Bento P."/>
            <person name="Noel B."/>
            <person name="Labadie K."/>
            <person name="Alberti A."/>
            <person name="Charles M."/>
            <person name="Arnaud D."/>
            <person name="Guo H."/>
            <person name="Daviaud C."/>
            <person name="Alamery S."/>
            <person name="Jabbari K."/>
            <person name="Zhao M."/>
            <person name="Edger P.P."/>
            <person name="Chelaifa H."/>
            <person name="Tack D."/>
            <person name="Lassalle G."/>
            <person name="Mestiri I."/>
            <person name="Schnel N."/>
            <person name="Le Paslier M.C."/>
            <person name="Fan G."/>
            <person name="Renault V."/>
            <person name="Bayer P.E."/>
            <person name="Golicz A.A."/>
            <person name="Manoli S."/>
            <person name="Lee T.H."/>
            <person name="Thi V.H."/>
            <person name="Chalabi S."/>
            <person name="Hu Q."/>
            <person name="Fan C."/>
            <person name="Tollenaere R."/>
            <person name="Lu Y."/>
            <person name="Battail C."/>
            <person name="Shen J."/>
            <person name="Sidebottom C.H."/>
            <person name="Wang X."/>
            <person name="Canaguier A."/>
            <person name="Chauveau A."/>
            <person name="Berard A."/>
            <person name="Deniot G."/>
            <person name="Guan M."/>
            <person name="Liu Z."/>
            <person name="Sun F."/>
            <person name="Lim Y.P."/>
            <person name="Lyons E."/>
            <person name="Town C.D."/>
            <person name="Bancroft I."/>
            <person name="Wang X."/>
            <person name="Meng J."/>
            <person name="Ma J."/>
            <person name="Pires J.C."/>
            <person name="King G.J."/>
            <person name="Brunel D."/>
            <person name="Delourme R."/>
            <person name="Renard M."/>
            <person name="Aury J.M."/>
            <person name="Adams K.L."/>
            <person name="Batley J."/>
            <person name="Snowdon R.J."/>
            <person name="Tost J."/>
            <person name="Edwards D."/>
            <person name="Zhou Y."/>
            <person name="Hua W."/>
            <person name="Sharpe A.G."/>
            <person name="Paterson A.H."/>
            <person name="Guan C."/>
            <person name="Wincker P."/>
        </authorList>
    </citation>
    <scope>NUCLEOTIDE SEQUENCE [LARGE SCALE GENOMIC DNA]</scope>
    <source>
        <strain evidence="9">cv. Darmor-bzh</strain>
    </source>
</reference>
<evidence type="ECO:0000256" key="1">
    <source>
        <dbReference type="ARBA" id="ARBA00004906"/>
    </source>
</evidence>
<feature type="domain" description="BTB" evidence="6">
    <location>
        <begin position="22"/>
        <end position="121"/>
    </location>
</feature>
<evidence type="ECO:0000256" key="2">
    <source>
        <dbReference type="ARBA" id="ARBA00022786"/>
    </source>
</evidence>
<organism evidence="8 9">
    <name type="scientific">Brassica napus</name>
    <name type="common">Rape</name>
    <dbReference type="NCBI Taxonomy" id="3708"/>
    <lineage>
        <taxon>Eukaryota</taxon>
        <taxon>Viridiplantae</taxon>
        <taxon>Streptophyta</taxon>
        <taxon>Embryophyta</taxon>
        <taxon>Tracheophyta</taxon>
        <taxon>Spermatophyta</taxon>
        <taxon>Magnoliopsida</taxon>
        <taxon>eudicotyledons</taxon>
        <taxon>Gunneridae</taxon>
        <taxon>Pentapetalae</taxon>
        <taxon>rosids</taxon>
        <taxon>malvids</taxon>
        <taxon>Brassicales</taxon>
        <taxon>Brassicaceae</taxon>
        <taxon>Brassiceae</taxon>
        <taxon>Brassica</taxon>
    </lineage>
</organism>
<dbReference type="PaxDb" id="3708-A0A078I5Q2"/>
<dbReference type="EMBL" id="LK032618">
    <property type="protein sequence ID" value="CDY45241.1"/>
    <property type="molecule type" value="Genomic_DNA"/>
</dbReference>
<evidence type="ECO:0000313" key="9">
    <source>
        <dbReference type="Proteomes" id="UP000028999"/>
    </source>
</evidence>
<dbReference type="GO" id="GO:0016567">
    <property type="term" value="P:protein ubiquitination"/>
    <property type="evidence" value="ECO:0007669"/>
    <property type="project" value="UniProtKB-UniPathway"/>
</dbReference>
<keyword evidence="9" id="KW-1185">Reference proteome</keyword>
<dbReference type="Gramene" id="CDY45241">
    <property type="protein sequence ID" value="CDY45241"/>
    <property type="gene ID" value="GSBRNA2T00081677001"/>
</dbReference>
<feature type="compositionally biased region" description="Polar residues" evidence="5">
    <location>
        <begin position="490"/>
        <end position="500"/>
    </location>
</feature>
<dbReference type="InterPro" id="IPR000210">
    <property type="entry name" value="BTB/POZ_dom"/>
</dbReference>
<keyword evidence="2" id="KW-0833">Ubl conjugation pathway</keyword>
<comment type="pathway">
    <text evidence="1">Protein modification; protein ubiquitination.</text>
</comment>
<dbReference type="SUPFAM" id="SSF54695">
    <property type="entry name" value="POZ domain"/>
    <property type="match status" value="1"/>
</dbReference>
<evidence type="ECO:0000313" key="8">
    <source>
        <dbReference type="EMBL" id="CDY45241.1"/>
    </source>
</evidence>
<keyword evidence="4" id="KW-0175">Coiled coil</keyword>
<dbReference type="InterPro" id="IPR027356">
    <property type="entry name" value="NPH3_dom"/>
</dbReference>
<dbReference type="Pfam" id="PF03000">
    <property type="entry name" value="NPH3"/>
    <property type="match status" value="1"/>
</dbReference>